<evidence type="ECO:0000313" key="3">
    <source>
        <dbReference type="Proteomes" id="UP001596183"/>
    </source>
</evidence>
<feature type="region of interest" description="Disordered" evidence="1">
    <location>
        <begin position="82"/>
        <end position="106"/>
    </location>
</feature>
<gene>
    <name evidence="2" type="ORF">ACFP2V_38300</name>
</gene>
<comment type="caution">
    <text evidence="2">The sequence shown here is derived from an EMBL/GenBank/DDBJ whole genome shotgun (WGS) entry which is preliminary data.</text>
</comment>
<sequence length="106" mass="11551">MRLLPWASPEGKPCYLIGDGTGRLSRLADTVESVQLGMADELLGHVADMLADRKATSVQLRFLASRMAEALRDVHRIAESRGARLSAPEYDDSDETDGDKIPVPEA</sequence>
<dbReference type="RefSeq" id="WP_381221367.1">
    <property type="nucleotide sequence ID" value="NZ_JBHSPC010000167.1"/>
</dbReference>
<protein>
    <submittedName>
        <fullName evidence="2">Uncharacterized protein</fullName>
    </submittedName>
</protein>
<dbReference type="Proteomes" id="UP001596183">
    <property type="component" value="Unassembled WGS sequence"/>
</dbReference>
<evidence type="ECO:0000256" key="1">
    <source>
        <dbReference type="SAM" id="MobiDB-lite"/>
    </source>
</evidence>
<accession>A0ABW0Y0Z3</accession>
<name>A0ABW0Y0Z3_9ACTN</name>
<keyword evidence="3" id="KW-1185">Reference proteome</keyword>
<proteinExistence type="predicted"/>
<reference evidence="3" key="1">
    <citation type="journal article" date="2019" name="Int. J. Syst. Evol. Microbiol.">
        <title>The Global Catalogue of Microorganisms (GCM) 10K type strain sequencing project: providing services to taxonomists for standard genome sequencing and annotation.</title>
        <authorList>
            <consortium name="The Broad Institute Genomics Platform"/>
            <consortium name="The Broad Institute Genome Sequencing Center for Infectious Disease"/>
            <person name="Wu L."/>
            <person name="Ma J."/>
        </authorList>
    </citation>
    <scope>NUCLEOTIDE SEQUENCE [LARGE SCALE GENOMIC DNA]</scope>
    <source>
        <strain evidence="3">JCM 13852</strain>
    </source>
</reference>
<organism evidence="2 3">
    <name type="scientific">Streptomyces incanus</name>
    <dbReference type="NCBI Taxonomy" id="887453"/>
    <lineage>
        <taxon>Bacteria</taxon>
        <taxon>Bacillati</taxon>
        <taxon>Actinomycetota</taxon>
        <taxon>Actinomycetes</taxon>
        <taxon>Kitasatosporales</taxon>
        <taxon>Streptomycetaceae</taxon>
        <taxon>Streptomyces</taxon>
    </lineage>
</organism>
<evidence type="ECO:0000313" key="2">
    <source>
        <dbReference type="EMBL" id="MFC5675698.1"/>
    </source>
</evidence>
<dbReference type="EMBL" id="JBHSPC010000167">
    <property type="protein sequence ID" value="MFC5675698.1"/>
    <property type="molecule type" value="Genomic_DNA"/>
</dbReference>